<accession>A0ABV0NPU5</accession>
<dbReference type="InterPro" id="IPR012337">
    <property type="entry name" value="RNaseH-like_sf"/>
</dbReference>
<dbReference type="EMBL" id="JAHRIO010045264">
    <property type="protein sequence ID" value="MEQ2173358.1"/>
    <property type="molecule type" value="Genomic_DNA"/>
</dbReference>
<proteinExistence type="predicted"/>
<gene>
    <name evidence="2" type="ORF">GOODEAATRI_031335</name>
</gene>
<comment type="caution">
    <text evidence="2">The sequence shown here is derived from an EMBL/GenBank/DDBJ whole genome shotgun (WGS) entry which is preliminary data.</text>
</comment>
<sequence length="70" mass="7859">WIIVIHGGIDRYNRKIMFLTASNNNRATTVLQAFLGAVQKFGLPIQVRSDKGGENVEVARYMMEHPEQGA</sequence>
<reference evidence="2 3" key="1">
    <citation type="submission" date="2021-06" db="EMBL/GenBank/DDBJ databases">
        <authorList>
            <person name="Palmer J.M."/>
        </authorList>
    </citation>
    <scope>NUCLEOTIDE SEQUENCE [LARGE SCALE GENOMIC DNA]</scope>
    <source>
        <strain evidence="2 3">GA_2019</strain>
        <tissue evidence="2">Muscle</tissue>
    </source>
</reference>
<evidence type="ECO:0000313" key="2">
    <source>
        <dbReference type="EMBL" id="MEQ2173358.1"/>
    </source>
</evidence>
<feature type="non-terminal residue" evidence="2">
    <location>
        <position position="70"/>
    </location>
</feature>
<dbReference type="PANTHER" id="PTHR46791">
    <property type="entry name" value="EXPRESSED PROTEIN"/>
    <property type="match status" value="1"/>
</dbReference>
<dbReference type="InterPro" id="IPR058913">
    <property type="entry name" value="Integrase_dom_put"/>
</dbReference>
<organism evidence="2 3">
    <name type="scientific">Goodea atripinnis</name>
    <dbReference type="NCBI Taxonomy" id="208336"/>
    <lineage>
        <taxon>Eukaryota</taxon>
        <taxon>Metazoa</taxon>
        <taxon>Chordata</taxon>
        <taxon>Craniata</taxon>
        <taxon>Vertebrata</taxon>
        <taxon>Euteleostomi</taxon>
        <taxon>Actinopterygii</taxon>
        <taxon>Neopterygii</taxon>
        <taxon>Teleostei</taxon>
        <taxon>Neoteleostei</taxon>
        <taxon>Acanthomorphata</taxon>
        <taxon>Ovalentaria</taxon>
        <taxon>Atherinomorphae</taxon>
        <taxon>Cyprinodontiformes</taxon>
        <taxon>Goodeidae</taxon>
        <taxon>Goodea</taxon>
    </lineage>
</organism>
<dbReference type="PANTHER" id="PTHR46791:SF11">
    <property type="entry name" value="INTEGRASE CATALYTIC DOMAIN-CONTAINING PROTEIN"/>
    <property type="match status" value="1"/>
</dbReference>
<keyword evidence="3" id="KW-1185">Reference proteome</keyword>
<evidence type="ECO:0000313" key="3">
    <source>
        <dbReference type="Proteomes" id="UP001476798"/>
    </source>
</evidence>
<dbReference type="SUPFAM" id="SSF53098">
    <property type="entry name" value="Ribonuclease H-like"/>
    <property type="match status" value="1"/>
</dbReference>
<dbReference type="InterPro" id="IPR036397">
    <property type="entry name" value="RNaseH_sf"/>
</dbReference>
<dbReference type="Gene3D" id="3.30.420.10">
    <property type="entry name" value="Ribonuclease H-like superfamily/Ribonuclease H"/>
    <property type="match status" value="1"/>
</dbReference>
<feature type="domain" description="Integrase core" evidence="1">
    <location>
        <begin position="1"/>
        <end position="64"/>
    </location>
</feature>
<feature type="non-terminal residue" evidence="2">
    <location>
        <position position="1"/>
    </location>
</feature>
<protein>
    <recommendedName>
        <fullName evidence="1">Integrase core domain-containing protein</fullName>
    </recommendedName>
</protein>
<evidence type="ECO:0000259" key="1">
    <source>
        <dbReference type="Pfam" id="PF24764"/>
    </source>
</evidence>
<dbReference type="Proteomes" id="UP001476798">
    <property type="component" value="Unassembled WGS sequence"/>
</dbReference>
<name>A0ABV0NPU5_9TELE</name>
<dbReference type="Pfam" id="PF24764">
    <property type="entry name" value="rva_4"/>
    <property type="match status" value="1"/>
</dbReference>